<dbReference type="InterPro" id="IPR036250">
    <property type="entry name" value="AcylCo_DH-like_C"/>
</dbReference>
<dbReference type="InterPro" id="IPR052166">
    <property type="entry name" value="Diverse_Acyl-CoA_DH"/>
</dbReference>
<dbReference type="Gene3D" id="1.20.140.10">
    <property type="entry name" value="Butyryl-CoA Dehydrogenase, subunit A, domain 3"/>
    <property type="match status" value="1"/>
</dbReference>
<evidence type="ECO:0000313" key="10">
    <source>
        <dbReference type="EMBL" id="MDT0581618.1"/>
    </source>
</evidence>
<keyword evidence="3 5" id="KW-0285">Flavoprotein</keyword>
<dbReference type="InterPro" id="IPR009100">
    <property type="entry name" value="AcylCoA_DH/oxidase_NM_dom_sf"/>
</dbReference>
<feature type="domain" description="Acyl-CoA dehydrogenase/oxidase C-terminal" evidence="6">
    <location>
        <begin position="285"/>
        <end position="450"/>
    </location>
</feature>
<dbReference type="SUPFAM" id="SSF47203">
    <property type="entry name" value="Acyl-CoA dehydrogenase C-terminal domain-like"/>
    <property type="match status" value="1"/>
</dbReference>
<dbReference type="PANTHER" id="PTHR42803:SF3">
    <property type="entry name" value="ACYL-COA DEHYDROGENASE-RELATED"/>
    <property type="match status" value="1"/>
</dbReference>
<dbReference type="InterPro" id="IPR009075">
    <property type="entry name" value="AcylCo_DH/oxidase_C"/>
</dbReference>
<evidence type="ECO:0000313" key="11">
    <source>
        <dbReference type="Proteomes" id="UP001249020"/>
    </source>
</evidence>
<dbReference type="EMBL" id="JAVRIE010000001">
    <property type="protein sequence ID" value="MDT0581618.1"/>
    <property type="molecule type" value="Genomic_DNA"/>
</dbReference>
<gene>
    <name evidence="10" type="ORF">RM544_03635</name>
</gene>
<organism evidence="10 11">
    <name type="scientific">Brumicola blandensis</name>
    <dbReference type="NCBI Taxonomy" id="3075611"/>
    <lineage>
        <taxon>Bacteria</taxon>
        <taxon>Pseudomonadati</taxon>
        <taxon>Pseudomonadota</taxon>
        <taxon>Gammaproteobacteria</taxon>
        <taxon>Alteromonadales</taxon>
        <taxon>Alteromonadaceae</taxon>
        <taxon>Brumicola</taxon>
    </lineage>
</organism>
<dbReference type="PANTHER" id="PTHR42803">
    <property type="entry name" value="ACYL-COA DEHYDROGENASE"/>
    <property type="match status" value="1"/>
</dbReference>
<keyword evidence="5" id="KW-0560">Oxidoreductase</keyword>
<dbReference type="AlphaFoldDB" id="A0AAW8R072"/>
<dbReference type="InterPro" id="IPR013786">
    <property type="entry name" value="AcylCoA_DH/ox_N"/>
</dbReference>
<evidence type="ECO:0000259" key="7">
    <source>
        <dbReference type="Pfam" id="PF02770"/>
    </source>
</evidence>
<dbReference type="InterPro" id="IPR046373">
    <property type="entry name" value="Acyl-CoA_Oxase/DH_mid-dom_sf"/>
</dbReference>
<feature type="domain" description="Acetyl-CoA dehydrogenase-like C-terminal" evidence="9">
    <location>
        <begin position="481"/>
        <end position="595"/>
    </location>
</feature>
<dbReference type="SUPFAM" id="SSF56645">
    <property type="entry name" value="Acyl-CoA dehydrogenase NM domain-like"/>
    <property type="match status" value="1"/>
</dbReference>
<dbReference type="InterPro" id="IPR006091">
    <property type="entry name" value="Acyl-CoA_Oxase/DH_mid-dom"/>
</dbReference>
<dbReference type="Proteomes" id="UP001249020">
    <property type="component" value="Unassembled WGS sequence"/>
</dbReference>
<dbReference type="InterPro" id="IPR037069">
    <property type="entry name" value="AcylCoA_DH/ox_N_sf"/>
</dbReference>
<comment type="cofactor">
    <cofactor evidence="1 5">
        <name>FAD</name>
        <dbReference type="ChEBI" id="CHEBI:57692"/>
    </cofactor>
</comment>
<protein>
    <submittedName>
        <fullName evidence="10">Acyl-CoA dehydrogenase</fullName>
    </submittedName>
</protein>
<dbReference type="Pfam" id="PF02770">
    <property type="entry name" value="Acyl-CoA_dh_M"/>
    <property type="match status" value="1"/>
</dbReference>
<proteinExistence type="inferred from homology"/>
<evidence type="ECO:0000256" key="4">
    <source>
        <dbReference type="ARBA" id="ARBA00022827"/>
    </source>
</evidence>
<dbReference type="Pfam" id="PF00441">
    <property type="entry name" value="Acyl-CoA_dh_1"/>
    <property type="match status" value="1"/>
</dbReference>
<evidence type="ECO:0000256" key="1">
    <source>
        <dbReference type="ARBA" id="ARBA00001974"/>
    </source>
</evidence>
<dbReference type="InterPro" id="IPR025878">
    <property type="entry name" value="Acyl-CoA_dh-like_C_dom"/>
</dbReference>
<dbReference type="Pfam" id="PF02771">
    <property type="entry name" value="Acyl-CoA_dh_N"/>
    <property type="match status" value="1"/>
</dbReference>
<keyword evidence="11" id="KW-1185">Reference proteome</keyword>
<evidence type="ECO:0000256" key="5">
    <source>
        <dbReference type="RuleBase" id="RU362125"/>
    </source>
</evidence>
<feature type="domain" description="Acyl-CoA oxidase/dehydrogenase middle" evidence="7">
    <location>
        <begin position="162"/>
        <end position="269"/>
    </location>
</feature>
<comment type="similarity">
    <text evidence="2 5">Belongs to the acyl-CoA dehydrogenase family.</text>
</comment>
<keyword evidence="4 5" id="KW-0274">FAD</keyword>
<dbReference type="GO" id="GO:0050660">
    <property type="term" value="F:flavin adenine dinucleotide binding"/>
    <property type="evidence" value="ECO:0007669"/>
    <property type="project" value="InterPro"/>
</dbReference>
<evidence type="ECO:0000259" key="8">
    <source>
        <dbReference type="Pfam" id="PF02771"/>
    </source>
</evidence>
<sequence length="600" mass="66795">MSEKLIPDLEMQFQLYDVLEADKLCQFEKFEEHSKDTFSAMLGTAEKIATDLFLPHNHIADKDEPTFDGQKVSMIPEVKMAYDAFCEAGFIAGRYSFEDGGMQLPEVLMTAASAYFMAANPSSTAYPFLTAAAANVINHFASSELKETFMPRMLSGEFTGTMALTEPHAGSSLADITTTATKHEDGNYRLKGSKLYISGGEHELSSNIVHLVLAKIPGGPAGVKGISLFVVPKFRLDDKGEILNRNDVQLAGLIHKLGYRGTTSTALTFGENDDCHGYLVGEEHHGLRYMFMMMNEARIGVGFGAAMIGYRGYQYSLAYAKERTQGRSAEHSDPSKPSPIVLHGDVKRMLLAQKAYTEGGMALCLYGSHLIDRINVCEDKEEKESLQELLDLLTPVFKAWPSEFGPKANDLGIQVLGGSGYTREYYAEQFWRDNRLNPIHEGTNGIQALDLSFRKLWQKNGLGLKILQREIEKDLVAMSGPKTGKLVKEFLPYLQKLHDILTHVAGTLQNDKQATLLANAQALMSVFSQIVVTWIWLRQSHVAEQKLAGDNVTEQETAFYEGKLKAAAYFVSWELPTIERDIKILKQDNDVCSTMQADWF</sequence>
<reference evidence="10 11" key="1">
    <citation type="submission" date="2023-09" db="EMBL/GenBank/DDBJ databases">
        <authorList>
            <person name="Rey-Velasco X."/>
        </authorList>
    </citation>
    <scope>NUCLEOTIDE SEQUENCE [LARGE SCALE GENOMIC DNA]</scope>
    <source>
        <strain evidence="10 11">W409</strain>
    </source>
</reference>
<dbReference type="GO" id="GO:0016627">
    <property type="term" value="F:oxidoreductase activity, acting on the CH-CH group of donors"/>
    <property type="evidence" value="ECO:0007669"/>
    <property type="project" value="InterPro"/>
</dbReference>
<name>A0AAW8R072_9ALTE</name>
<comment type="caution">
    <text evidence="10">The sequence shown here is derived from an EMBL/GenBank/DDBJ whole genome shotgun (WGS) entry which is preliminary data.</text>
</comment>
<evidence type="ECO:0000259" key="9">
    <source>
        <dbReference type="Pfam" id="PF12806"/>
    </source>
</evidence>
<dbReference type="Gene3D" id="1.10.540.10">
    <property type="entry name" value="Acyl-CoA dehydrogenase/oxidase, N-terminal domain"/>
    <property type="match status" value="1"/>
</dbReference>
<dbReference type="Pfam" id="PF12806">
    <property type="entry name" value="Acyl-CoA_dh_C"/>
    <property type="match status" value="1"/>
</dbReference>
<feature type="domain" description="Acyl-CoA dehydrogenase/oxidase N-terminal" evidence="8">
    <location>
        <begin position="78"/>
        <end position="157"/>
    </location>
</feature>
<evidence type="ECO:0000256" key="3">
    <source>
        <dbReference type="ARBA" id="ARBA00022630"/>
    </source>
</evidence>
<evidence type="ECO:0000259" key="6">
    <source>
        <dbReference type="Pfam" id="PF00441"/>
    </source>
</evidence>
<dbReference type="RefSeq" id="WP_311360397.1">
    <property type="nucleotide sequence ID" value="NZ_JAVRIE010000001.1"/>
</dbReference>
<accession>A0AAW8R072</accession>
<dbReference type="Gene3D" id="2.40.110.10">
    <property type="entry name" value="Butyryl-CoA Dehydrogenase, subunit A, domain 2"/>
    <property type="match status" value="1"/>
</dbReference>
<evidence type="ECO:0000256" key="2">
    <source>
        <dbReference type="ARBA" id="ARBA00009347"/>
    </source>
</evidence>